<name>A0A835VJP6_VANPL</name>
<feature type="region of interest" description="Disordered" evidence="1">
    <location>
        <begin position="70"/>
        <end position="132"/>
    </location>
</feature>
<evidence type="ECO:0000313" key="2">
    <source>
        <dbReference type="EMBL" id="KAG0499540.1"/>
    </source>
</evidence>
<dbReference type="PANTHER" id="PTHR31722">
    <property type="entry name" value="OS06G0675200 PROTEIN"/>
    <property type="match status" value="1"/>
</dbReference>
<dbReference type="OrthoDB" id="364224at2759"/>
<comment type="caution">
    <text evidence="2">The sequence shown here is derived from an EMBL/GenBank/DDBJ whole genome shotgun (WGS) entry which is preliminary data.</text>
</comment>
<dbReference type="PANTHER" id="PTHR31722:SF62">
    <property type="entry name" value="EMB|CAB62433.1"/>
    <property type="match status" value="1"/>
</dbReference>
<evidence type="ECO:0000256" key="1">
    <source>
        <dbReference type="SAM" id="MobiDB-lite"/>
    </source>
</evidence>
<dbReference type="AlphaFoldDB" id="A0A835VJP6"/>
<protein>
    <submittedName>
        <fullName evidence="2">Uncharacterized protein</fullName>
    </submittedName>
</protein>
<keyword evidence="3" id="KW-1185">Reference proteome</keyword>
<evidence type="ECO:0000313" key="3">
    <source>
        <dbReference type="Proteomes" id="UP000636800"/>
    </source>
</evidence>
<dbReference type="Proteomes" id="UP000636800">
    <property type="component" value="Chromosome 1"/>
</dbReference>
<dbReference type="EMBL" id="JADCNL010000001">
    <property type="protein sequence ID" value="KAG0499540.1"/>
    <property type="molecule type" value="Genomic_DNA"/>
</dbReference>
<accession>A0A835VJP6</accession>
<gene>
    <name evidence="2" type="ORF">HPP92_004231</name>
</gene>
<proteinExistence type="predicted"/>
<reference evidence="2 3" key="1">
    <citation type="journal article" date="2020" name="Nat. Food">
        <title>A phased Vanilla planifolia genome enables genetic improvement of flavour and production.</title>
        <authorList>
            <person name="Hasing T."/>
            <person name="Tang H."/>
            <person name="Brym M."/>
            <person name="Khazi F."/>
            <person name="Huang T."/>
            <person name="Chambers A.H."/>
        </authorList>
    </citation>
    <scope>NUCLEOTIDE SEQUENCE [LARGE SCALE GENOMIC DNA]</scope>
    <source>
        <tissue evidence="2">Leaf</tissue>
    </source>
</reference>
<feature type="compositionally biased region" description="Basic and acidic residues" evidence="1">
    <location>
        <begin position="82"/>
        <end position="91"/>
    </location>
</feature>
<organism evidence="2 3">
    <name type="scientific">Vanilla planifolia</name>
    <name type="common">Vanilla</name>
    <dbReference type="NCBI Taxonomy" id="51239"/>
    <lineage>
        <taxon>Eukaryota</taxon>
        <taxon>Viridiplantae</taxon>
        <taxon>Streptophyta</taxon>
        <taxon>Embryophyta</taxon>
        <taxon>Tracheophyta</taxon>
        <taxon>Spermatophyta</taxon>
        <taxon>Magnoliopsida</taxon>
        <taxon>Liliopsida</taxon>
        <taxon>Asparagales</taxon>
        <taxon>Orchidaceae</taxon>
        <taxon>Vanilloideae</taxon>
        <taxon>Vanilleae</taxon>
        <taxon>Vanilla</taxon>
    </lineage>
</organism>
<sequence>MACINRQGARAAPPPISPRISFSNDFVLEPTPTRSTAPPDPNFEFAVGIRPMVSADELFFQGRMLPLAHPYPPSATSARVTTLRDELRAGEDDGEDDNWAPPKEPVSHKKRHALRRAYSGLSGRKKENGSNG</sequence>